<evidence type="ECO:0000259" key="3">
    <source>
        <dbReference type="Pfam" id="PF00561"/>
    </source>
</evidence>
<evidence type="ECO:0000259" key="4">
    <source>
        <dbReference type="Pfam" id="PF01326"/>
    </source>
</evidence>
<dbReference type="SUPFAM" id="SSF53474">
    <property type="entry name" value="alpha/beta-Hydrolases"/>
    <property type="match status" value="1"/>
</dbReference>
<feature type="compositionally biased region" description="Low complexity" evidence="1">
    <location>
        <begin position="813"/>
        <end position="823"/>
    </location>
</feature>
<dbReference type="PANTHER" id="PTHR43615">
    <property type="entry name" value="PHOSPHOENOLPYRUVATE SYNTHASE-RELATED"/>
    <property type="match status" value="1"/>
</dbReference>
<dbReference type="Pfam" id="PF01326">
    <property type="entry name" value="PPDK_N"/>
    <property type="match status" value="1"/>
</dbReference>
<dbReference type="InterPro" id="IPR013815">
    <property type="entry name" value="ATP_grasp_subdomain_1"/>
</dbReference>
<dbReference type="SUPFAM" id="SSF52009">
    <property type="entry name" value="Phosphohistidine domain"/>
    <property type="match status" value="1"/>
</dbReference>
<gene>
    <name evidence="5" type="ORF">KZ829_26575</name>
</gene>
<protein>
    <submittedName>
        <fullName evidence="5">Alpha/beta fold hydrolase</fullName>
    </submittedName>
</protein>
<feature type="compositionally biased region" description="Pro residues" evidence="1">
    <location>
        <begin position="768"/>
        <end position="781"/>
    </location>
</feature>
<dbReference type="Gene3D" id="3.30.470.20">
    <property type="entry name" value="ATP-grasp fold, B domain"/>
    <property type="match status" value="1"/>
</dbReference>
<feature type="domain" description="Pyruvate phosphate dikinase AMP/ATP-binding" evidence="4">
    <location>
        <begin position="72"/>
        <end position="163"/>
    </location>
</feature>
<dbReference type="InterPro" id="IPR029058">
    <property type="entry name" value="AB_hydrolase_fold"/>
</dbReference>
<dbReference type="Gene3D" id="3.50.30.10">
    <property type="entry name" value="Phosphohistidine domain"/>
    <property type="match status" value="1"/>
</dbReference>
<evidence type="ECO:0000313" key="6">
    <source>
        <dbReference type="Proteomes" id="UP001519863"/>
    </source>
</evidence>
<evidence type="ECO:0000259" key="2">
    <source>
        <dbReference type="Pfam" id="PF00391"/>
    </source>
</evidence>
<dbReference type="InterPro" id="IPR051549">
    <property type="entry name" value="PEP_Utilizing_Enz"/>
</dbReference>
<dbReference type="GO" id="GO:0016787">
    <property type="term" value="F:hydrolase activity"/>
    <property type="evidence" value="ECO:0007669"/>
    <property type="project" value="UniProtKB-KW"/>
</dbReference>
<dbReference type="Gene3D" id="3.30.1490.20">
    <property type="entry name" value="ATP-grasp fold, A domain"/>
    <property type="match status" value="1"/>
</dbReference>
<comment type="caution">
    <text evidence="5">The sequence shown here is derived from an EMBL/GenBank/DDBJ whole genome shotgun (WGS) entry which is preliminary data.</text>
</comment>
<feature type="domain" description="PEP-utilising enzyme mobile" evidence="2">
    <location>
        <begin position="723"/>
        <end position="768"/>
    </location>
</feature>
<dbReference type="Proteomes" id="UP001519863">
    <property type="component" value="Unassembled WGS sequence"/>
</dbReference>
<proteinExistence type="predicted"/>
<evidence type="ECO:0000256" key="1">
    <source>
        <dbReference type="SAM" id="MobiDB-lite"/>
    </source>
</evidence>
<keyword evidence="5" id="KW-0378">Hydrolase</keyword>
<dbReference type="NCBIfam" id="NF004508">
    <property type="entry name" value="PRK05849.1"/>
    <property type="match status" value="1"/>
</dbReference>
<dbReference type="PANTHER" id="PTHR43615:SF1">
    <property type="entry name" value="PPDK_N DOMAIN-CONTAINING PROTEIN"/>
    <property type="match status" value="1"/>
</dbReference>
<evidence type="ECO:0000313" key="5">
    <source>
        <dbReference type="EMBL" id="MBW6437307.1"/>
    </source>
</evidence>
<dbReference type="Pfam" id="PF00391">
    <property type="entry name" value="PEP-utilizers"/>
    <property type="match status" value="1"/>
</dbReference>
<dbReference type="InterPro" id="IPR002192">
    <property type="entry name" value="PPDK_AMP/ATP-bd"/>
</dbReference>
<feature type="compositionally biased region" description="Low complexity" evidence="1">
    <location>
        <begin position="782"/>
        <end position="796"/>
    </location>
</feature>
<organism evidence="5 6">
    <name type="scientific">Actinoplanes hulinensis</name>
    <dbReference type="NCBI Taxonomy" id="1144547"/>
    <lineage>
        <taxon>Bacteria</taxon>
        <taxon>Bacillati</taxon>
        <taxon>Actinomycetota</taxon>
        <taxon>Actinomycetes</taxon>
        <taxon>Micromonosporales</taxon>
        <taxon>Micromonosporaceae</taxon>
        <taxon>Actinoplanes</taxon>
    </lineage>
</organism>
<accession>A0ABS7B8T1</accession>
<feature type="compositionally biased region" description="Pro residues" evidence="1">
    <location>
        <begin position="797"/>
        <end position="812"/>
    </location>
</feature>
<dbReference type="EMBL" id="JAHXZI010000015">
    <property type="protein sequence ID" value="MBW6437307.1"/>
    <property type="molecule type" value="Genomic_DNA"/>
</dbReference>
<dbReference type="Pfam" id="PF00561">
    <property type="entry name" value="Abhydrolase_1"/>
    <property type="match status" value="1"/>
</dbReference>
<dbReference type="SUPFAM" id="SSF56059">
    <property type="entry name" value="Glutathione synthetase ATP-binding domain-like"/>
    <property type="match status" value="1"/>
</dbReference>
<name>A0ABS7B8T1_9ACTN</name>
<dbReference type="InterPro" id="IPR000073">
    <property type="entry name" value="AB_hydrolase_1"/>
</dbReference>
<sequence length="1088" mass="120896">MTSPASNSSSAYGMQRGSPAALLGSKAETLEQLAPLVRTARVLPLLYFPVDAWQSGPDRLLDDVLSRPWGGQPLIVRSSTRREDDAGTLMPGSYLSVAGVAGRQGLREAVDAVIDSYRQRPETAVLDGFGEELVLVQPLVVNATMTGVVFTCDPNTGAPYLVINYEENGDSAAVTSGARARLRTFYAWKTSGTGRGDPHLQRLTDLSRELEELLERDNLDIEFAFDDTGDLYLLQVRPMVVETLLDNVDHEQALTAIATKVRTAAQPHPHLRGKRTVFGVMPDWNPAEIVGTRPHPLALSLYRRLITDGLWADQRARYGYRDVRGFPLMVDFFGLPYIGVRESCNSLIPASIDDELAERLVDHYIDRLAANPELHDKVEFDVVFSCYSLTLQERLSNQAEHLFSVRERDDLVSALRTLTNQLMDPEHPARREDLASIASLRAKLGEVRQSDLDLPTQIYWLLEDCRRFGTLAFAGFARLGFIATEILRSLVDTEVLTEKDVARLMASLDTVTNRMLRDRTGLSRAEFLRRYGFLRPGTYDIRSPRYDEEPDGYFDWPNSRVKLAAPEPFRLPAPTMHLIDDLLRQHRLEQDAYGLLNFIITSIELRENSKFEFTRHLSEALSLFTQLGRGVGMDAEEMSYLDVDCVDELHRGAESPATVLRRCSAEGRRRYELTRRLVLPPMITEPADVKAFHLPSTEPNYVTQECAAGRVELVSAHPADLAGKIMMLPSGDPGYDWIFSEGVAGFITRYGGANSHMAIRAHQFGIPASPPPRVFRPPSTPEPATAESTTPCSTPKAPRPPSPSRPPPPTATSPPAASDPLATDDQEKQMTTGMIDVDDTALAFTDTGGPGTPVVYLNGQFATQGYWRRTIADLGPGYRHVTYDERGRGRKSRTSADYSFETVVNDIDAVLADRGIDRALLVGWSYGAYAAAYWASRNPKRTIGAVLVDGAMPYDWLDEVTEERIRTLFRRLRWISPVLRPFGLMPRLTPDQQADSNIELGRIGEEKTLGPVLDAITVPTRYVIASGASFGSQGDEQERIRANLDTVTTRNPNVKIHAKVPSNHGAILRKDHTTIAAAIREITTLDRD</sequence>
<dbReference type="InterPro" id="IPR036637">
    <property type="entry name" value="Phosphohistidine_dom_sf"/>
</dbReference>
<dbReference type="RefSeq" id="WP_220146659.1">
    <property type="nucleotide sequence ID" value="NZ_JAHXZI010000015.1"/>
</dbReference>
<keyword evidence="6" id="KW-1185">Reference proteome</keyword>
<reference evidence="5 6" key="1">
    <citation type="journal article" date="2013" name="Antonie Van Leeuwenhoek">
        <title>Actinoplanes hulinensis sp. nov., a novel actinomycete isolated from soybean root (Glycine max (L.) Merr).</title>
        <authorList>
            <person name="Shen Y."/>
            <person name="Liu C."/>
            <person name="Wang X."/>
            <person name="Zhao J."/>
            <person name="Jia F."/>
            <person name="Zhang Y."/>
            <person name="Wang L."/>
            <person name="Yang D."/>
            <person name="Xiang W."/>
        </authorList>
    </citation>
    <scope>NUCLEOTIDE SEQUENCE [LARGE SCALE GENOMIC DNA]</scope>
    <source>
        <strain evidence="5 6">NEAU-M9</strain>
    </source>
</reference>
<feature type="domain" description="AB hydrolase-1" evidence="3">
    <location>
        <begin position="853"/>
        <end position="959"/>
    </location>
</feature>
<dbReference type="Gene3D" id="3.40.50.1820">
    <property type="entry name" value="alpha/beta hydrolase"/>
    <property type="match status" value="1"/>
</dbReference>
<feature type="region of interest" description="Disordered" evidence="1">
    <location>
        <begin position="767"/>
        <end position="827"/>
    </location>
</feature>
<dbReference type="InterPro" id="IPR008279">
    <property type="entry name" value="PEP-util_enz_mobile_dom"/>
</dbReference>